<dbReference type="PhylomeDB" id="A0A0G4HSN1"/>
<feature type="region of interest" description="Disordered" evidence="5">
    <location>
        <begin position="178"/>
        <end position="200"/>
    </location>
</feature>
<dbReference type="PANTHER" id="PTHR23048:SF0">
    <property type="entry name" value="CALMODULIN LIKE 3"/>
    <property type="match status" value="1"/>
</dbReference>
<dbReference type="Pfam" id="PF13833">
    <property type="entry name" value="EF-hand_8"/>
    <property type="match status" value="1"/>
</dbReference>
<keyword evidence="3" id="KW-0677">Repeat</keyword>
<feature type="region of interest" description="Disordered" evidence="5">
    <location>
        <begin position="1"/>
        <end position="21"/>
    </location>
</feature>
<gene>
    <name evidence="7" type="ORF">Cvel_8270</name>
</gene>
<evidence type="ECO:0000256" key="1">
    <source>
        <dbReference type="ARBA" id="ARBA00020786"/>
    </source>
</evidence>
<dbReference type="InterPro" id="IPR002048">
    <property type="entry name" value="EF_hand_dom"/>
</dbReference>
<dbReference type="PANTHER" id="PTHR23048">
    <property type="entry name" value="MYOSIN LIGHT CHAIN 1, 3"/>
    <property type="match status" value="1"/>
</dbReference>
<evidence type="ECO:0000313" key="7">
    <source>
        <dbReference type="EMBL" id="CEM47290.1"/>
    </source>
</evidence>
<protein>
    <recommendedName>
        <fullName evidence="1">Calmodulin</fullName>
    </recommendedName>
</protein>
<dbReference type="EMBL" id="CDMZ01003700">
    <property type="protein sequence ID" value="CEM47290.1"/>
    <property type="molecule type" value="Genomic_DNA"/>
</dbReference>
<evidence type="ECO:0000256" key="3">
    <source>
        <dbReference type="ARBA" id="ARBA00022737"/>
    </source>
</evidence>
<reference evidence="7" key="1">
    <citation type="submission" date="2014-11" db="EMBL/GenBank/DDBJ databases">
        <authorList>
            <person name="Otto D Thomas"/>
            <person name="Naeem Raeece"/>
        </authorList>
    </citation>
    <scope>NUCLEOTIDE SEQUENCE</scope>
</reference>
<sequence length="214" mass="23851">MRYGGASASADAEGPEGKKAFTKESISQVELDALKRVFKRIAQTPDQTSSMGSGGHSTGGAGSGSAAQQRLSWQNIHDVLVKLGHRMNKREIELMIWEVDDDLDGMVSWDEFLVMYQRCVSDKTGLEPRKLFHVVQFLMYDKDGAGLISVEQTLQILFVRFGRDLLDHEIQAIFGEEEKGPDGQEKRINFSGQNTKKGVTYPKLSTSKKMVFSD</sequence>
<dbReference type="InterPro" id="IPR050230">
    <property type="entry name" value="CALM/Myosin/TropC-like"/>
</dbReference>
<dbReference type="Gene3D" id="1.10.238.10">
    <property type="entry name" value="EF-hand"/>
    <property type="match status" value="1"/>
</dbReference>
<dbReference type="InterPro" id="IPR011992">
    <property type="entry name" value="EF-hand-dom_pair"/>
</dbReference>
<name>A0A0G4HSN1_9ALVE</name>
<evidence type="ECO:0000259" key="6">
    <source>
        <dbReference type="PROSITE" id="PS50222"/>
    </source>
</evidence>
<dbReference type="GO" id="GO:0016460">
    <property type="term" value="C:myosin II complex"/>
    <property type="evidence" value="ECO:0007669"/>
    <property type="project" value="TreeGrafter"/>
</dbReference>
<accession>A0A0G4HSN1</accession>
<organism evidence="7">
    <name type="scientific">Chromera velia CCMP2878</name>
    <dbReference type="NCBI Taxonomy" id="1169474"/>
    <lineage>
        <taxon>Eukaryota</taxon>
        <taxon>Sar</taxon>
        <taxon>Alveolata</taxon>
        <taxon>Colpodellida</taxon>
        <taxon>Chromeraceae</taxon>
        <taxon>Chromera</taxon>
    </lineage>
</organism>
<evidence type="ECO:0000256" key="4">
    <source>
        <dbReference type="ARBA" id="ARBA00022990"/>
    </source>
</evidence>
<feature type="compositionally biased region" description="Basic and acidic residues" evidence="5">
    <location>
        <begin position="178"/>
        <end position="188"/>
    </location>
</feature>
<dbReference type="VEuPathDB" id="CryptoDB:Cvel_8270"/>
<evidence type="ECO:0000256" key="5">
    <source>
        <dbReference type="SAM" id="MobiDB-lite"/>
    </source>
</evidence>
<feature type="region of interest" description="Disordered" evidence="5">
    <location>
        <begin position="45"/>
        <end position="65"/>
    </location>
</feature>
<dbReference type="GO" id="GO:0005509">
    <property type="term" value="F:calcium ion binding"/>
    <property type="evidence" value="ECO:0007669"/>
    <property type="project" value="InterPro"/>
</dbReference>
<proteinExistence type="predicted"/>
<keyword evidence="2" id="KW-0479">Metal-binding</keyword>
<feature type="compositionally biased region" description="Polar residues" evidence="5">
    <location>
        <begin position="190"/>
        <end position="200"/>
    </location>
</feature>
<feature type="domain" description="EF-hand" evidence="6">
    <location>
        <begin position="87"/>
        <end position="122"/>
    </location>
</feature>
<dbReference type="PROSITE" id="PS50222">
    <property type="entry name" value="EF_HAND_2"/>
    <property type="match status" value="1"/>
</dbReference>
<evidence type="ECO:0000256" key="2">
    <source>
        <dbReference type="ARBA" id="ARBA00022723"/>
    </source>
</evidence>
<dbReference type="AlphaFoldDB" id="A0A0G4HSN1"/>
<keyword evidence="4" id="KW-0007">Acetylation</keyword>
<dbReference type="SUPFAM" id="SSF47473">
    <property type="entry name" value="EF-hand"/>
    <property type="match status" value="1"/>
</dbReference>
<feature type="compositionally biased region" description="Gly residues" evidence="5">
    <location>
        <begin position="52"/>
        <end position="63"/>
    </location>
</feature>